<dbReference type="Proteomes" id="UP000037086">
    <property type="component" value="Unassembled WGS sequence"/>
</dbReference>
<protein>
    <recommendedName>
        <fullName evidence="4 5">Large ribosomal subunit protein uL13</fullName>
    </recommendedName>
</protein>
<dbReference type="PANTHER" id="PTHR11545">
    <property type="entry name" value="RIBOSOMAL PROTEIN L13"/>
    <property type="match status" value="1"/>
</dbReference>
<dbReference type="PATRIC" id="fig|198422.3.peg.305"/>
<dbReference type="InterPro" id="IPR023563">
    <property type="entry name" value="Ribosomal_uL13_CS"/>
</dbReference>
<dbReference type="PANTHER" id="PTHR11545:SF2">
    <property type="entry name" value="LARGE RIBOSOMAL SUBUNIT PROTEIN UL13M"/>
    <property type="match status" value="1"/>
</dbReference>
<dbReference type="GO" id="GO:0017148">
    <property type="term" value="P:negative regulation of translation"/>
    <property type="evidence" value="ECO:0007669"/>
    <property type="project" value="TreeGrafter"/>
</dbReference>
<organism evidence="8 9">
    <name type="scientific">Candidatus Phytoplasma phoenicium</name>
    <dbReference type="NCBI Taxonomy" id="198422"/>
    <lineage>
        <taxon>Bacteria</taxon>
        <taxon>Bacillati</taxon>
        <taxon>Mycoplasmatota</taxon>
        <taxon>Mollicutes</taxon>
        <taxon>Acholeplasmatales</taxon>
        <taxon>Acholeplasmataceae</taxon>
        <taxon>Candidatus Phytoplasma</taxon>
        <taxon>16SrIX (Pigeon pea witches'-broom group)</taxon>
    </lineage>
</organism>
<dbReference type="GO" id="GO:0006412">
    <property type="term" value="P:translation"/>
    <property type="evidence" value="ECO:0007669"/>
    <property type="project" value="UniProtKB-UniRule"/>
</dbReference>
<keyword evidence="3 5" id="KW-0687">Ribonucleoprotein</keyword>
<dbReference type="Pfam" id="PF00572">
    <property type="entry name" value="Ribosomal_L13"/>
    <property type="match status" value="1"/>
</dbReference>
<dbReference type="PIRSF" id="PIRSF002181">
    <property type="entry name" value="Ribosomal_L13"/>
    <property type="match status" value="1"/>
</dbReference>
<proteinExistence type="inferred from homology"/>
<accession>A0A0L0MJI0</accession>
<dbReference type="PROSITE" id="PS00783">
    <property type="entry name" value="RIBOSOMAL_L13"/>
    <property type="match status" value="1"/>
</dbReference>
<dbReference type="SUPFAM" id="SSF52161">
    <property type="entry name" value="Ribosomal protein L13"/>
    <property type="match status" value="1"/>
</dbReference>
<evidence type="ECO:0000256" key="6">
    <source>
        <dbReference type="RuleBase" id="RU003877"/>
    </source>
</evidence>
<dbReference type="OrthoDB" id="9801330at2"/>
<reference evidence="8 9" key="1">
    <citation type="journal article" date="2015" name="BMC Microbiol.">
        <title>'Candidatus Phytoplasma phoenicium' associated with almond witches'-broom disease: from draft genome to genetic diversity among strain populations.</title>
        <authorList>
            <person name="Quaglino F."/>
            <person name="Kube M."/>
            <person name="Jawhari M."/>
            <person name="Abou-Jawdah Y."/>
            <person name="Siewert C."/>
            <person name="Choueiri E."/>
            <person name="Sobh H."/>
            <person name="Casati P."/>
            <person name="Tedeschi R."/>
            <person name="Molino Lova M."/>
            <person name="Alma A."/>
            <person name="Bianco P.A."/>
        </authorList>
    </citation>
    <scope>NUCLEOTIDE SEQUENCE [LARGE SCALE GENOMIC DNA]</scope>
    <source>
        <strain evidence="8 9">SA213</strain>
    </source>
</reference>
<dbReference type="InterPro" id="IPR036899">
    <property type="entry name" value="Ribosomal_uL13_sf"/>
</dbReference>
<keyword evidence="2 5" id="KW-0689">Ribosomal protein</keyword>
<dbReference type="HAMAP" id="MF_01366">
    <property type="entry name" value="Ribosomal_uL13"/>
    <property type="match status" value="1"/>
</dbReference>
<evidence type="ECO:0000256" key="3">
    <source>
        <dbReference type="ARBA" id="ARBA00023274"/>
    </source>
</evidence>
<dbReference type="CDD" id="cd00392">
    <property type="entry name" value="Ribosomal_L13"/>
    <property type="match status" value="1"/>
</dbReference>
<evidence type="ECO:0000256" key="7">
    <source>
        <dbReference type="RuleBase" id="RU003878"/>
    </source>
</evidence>
<dbReference type="RefSeq" id="WP_050337415.1">
    <property type="nucleotide sequence ID" value="NZ_JPSQ01000065.1"/>
</dbReference>
<gene>
    <name evidence="5 7 8" type="primary">rplM</name>
    <name evidence="8" type="ORF">AlmWB_03080</name>
</gene>
<dbReference type="EMBL" id="JPSQ01000065">
    <property type="protein sequence ID" value="KND62503.1"/>
    <property type="molecule type" value="Genomic_DNA"/>
</dbReference>
<dbReference type="InterPro" id="IPR005822">
    <property type="entry name" value="Ribosomal_uL13"/>
</dbReference>
<evidence type="ECO:0000313" key="9">
    <source>
        <dbReference type="Proteomes" id="UP000037086"/>
    </source>
</evidence>
<sequence>MDIKIDQKTNLQLNNRTFSINAQKIKRQWYIIDAEGKTLGRLATKVASVLKGKNKTYYTPHIDNGDYVTIINASKIHLTGKKWKQKIYYKHSGYPGGLTQIVAVDLMKKFPSRIVEKAVFGMLPHTKLGRQMRKKLFVYSDAYHRHASQKPKVLEV</sequence>
<dbReference type="GO" id="GO:0003729">
    <property type="term" value="F:mRNA binding"/>
    <property type="evidence" value="ECO:0007669"/>
    <property type="project" value="UniProtKB-ARBA"/>
</dbReference>
<dbReference type="InterPro" id="IPR005823">
    <property type="entry name" value="Ribosomal_uL13_bac-type"/>
</dbReference>
<evidence type="ECO:0000256" key="5">
    <source>
        <dbReference type="HAMAP-Rule" id="MF_01366"/>
    </source>
</evidence>
<evidence type="ECO:0000313" key="8">
    <source>
        <dbReference type="EMBL" id="KND62503.1"/>
    </source>
</evidence>
<comment type="subunit">
    <text evidence="5">Part of the 50S ribosomal subunit.</text>
</comment>
<evidence type="ECO:0000256" key="1">
    <source>
        <dbReference type="ARBA" id="ARBA00006227"/>
    </source>
</evidence>
<dbReference type="GO" id="GO:0003735">
    <property type="term" value="F:structural constituent of ribosome"/>
    <property type="evidence" value="ECO:0007669"/>
    <property type="project" value="InterPro"/>
</dbReference>
<evidence type="ECO:0000256" key="4">
    <source>
        <dbReference type="ARBA" id="ARBA00035201"/>
    </source>
</evidence>
<comment type="function">
    <text evidence="5 7">This protein is one of the early assembly proteins of the 50S ribosomal subunit, although it is not seen to bind rRNA by itself. It is important during the early stages of 50S assembly.</text>
</comment>
<dbReference type="Gene3D" id="3.90.1180.10">
    <property type="entry name" value="Ribosomal protein L13"/>
    <property type="match status" value="1"/>
</dbReference>
<comment type="caution">
    <text evidence="8">The sequence shown here is derived from an EMBL/GenBank/DDBJ whole genome shotgun (WGS) entry which is preliminary data.</text>
</comment>
<comment type="similarity">
    <text evidence="1 5 6">Belongs to the universal ribosomal protein uL13 family.</text>
</comment>
<name>A0A0L0MJI0_9MOLU</name>
<dbReference type="FunFam" id="3.90.1180.10:FF:000001">
    <property type="entry name" value="50S ribosomal protein L13"/>
    <property type="match status" value="1"/>
</dbReference>
<evidence type="ECO:0000256" key="2">
    <source>
        <dbReference type="ARBA" id="ARBA00022980"/>
    </source>
</evidence>
<dbReference type="NCBIfam" id="TIGR01066">
    <property type="entry name" value="rplM_bact"/>
    <property type="match status" value="1"/>
</dbReference>
<keyword evidence="9" id="KW-1185">Reference proteome</keyword>
<dbReference type="AlphaFoldDB" id="A0A0L0MJI0"/>
<dbReference type="GO" id="GO:0022625">
    <property type="term" value="C:cytosolic large ribosomal subunit"/>
    <property type="evidence" value="ECO:0007669"/>
    <property type="project" value="TreeGrafter"/>
</dbReference>